<evidence type="ECO:0000313" key="2">
    <source>
        <dbReference type="EMBL" id="TSB02340.1"/>
    </source>
</evidence>
<dbReference type="AlphaFoldDB" id="A0A553WCC0"/>
<dbReference type="InterPro" id="IPR029069">
    <property type="entry name" value="HotDog_dom_sf"/>
</dbReference>
<evidence type="ECO:0000313" key="3">
    <source>
        <dbReference type="Proteomes" id="UP000320160"/>
    </source>
</evidence>
<sequence>MPKKADIKQSEEWQKATSYEILDSDIERQRKLIGYWEAMRRADYVQTASEDSIRNWAYGSGDDNPLFTDPAYARKTRWGGVIAPGMMVGQISKPMLGDPPSDEIRALRKSLFKGIHVFVSGADFTFYRPVRPGDSIYAYEGEVSCEVKQSEFAGRSIVNVTRRVKVNQRGEVVATYDLLRILTERKAAAKKGKNAAIEPATYTDEEMQAIEDIYAAEKVQGAEKRWFESVEVGDSLGLQAKGPLAVTDIICFHAAGYGFTPYAPTTNRRAHKNRQRIPAFYIKNEQGIPDVAQRLHWDPVWAQAIGNPMAYDYGVMRENYLWHYLSDWAGDDGIIIQLHDEVRKFAYMGDVQRVTGEVLGKRDENGQSLVDVAVKFVNQRDEENVRGKATIALPSKNKPLPMYPPVPDDIAETAARMMARHWELGGN</sequence>
<dbReference type="SUPFAM" id="SSF54637">
    <property type="entry name" value="Thioesterase/thiol ester dehydrase-isomerase"/>
    <property type="match status" value="2"/>
</dbReference>
<dbReference type="InterPro" id="IPR039569">
    <property type="entry name" value="FAS1-like_DH_region"/>
</dbReference>
<dbReference type="OrthoDB" id="4235906at2"/>
<organism evidence="2 3">
    <name type="scientific">Sphingorhabdus contaminans</name>
    <dbReference type="NCBI Taxonomy" id="1343899"/>
    <lineage>
        <taxon>Bacteria</taxon>
        <taxon>Pseudomonadati</taxon>
        <taxon>Pseudomonadota</taxon>
        <taxon>Alphaproteobacteria</taxon>
        <taxon>Sphingomonadales</taxon>
        <taxon>Sphingomonadaceae</taxon>
        <taxon>Sphingorhabdus</taxon>
    </lineage>
</organism>
<feature type="domain" description="FAS1-like dehydratase" evidence="1">
    <location>
        <begin position="49"/>
        <end position="175"/>
    </location>
</feature>
<dbReference type="RefSeq" id="WP_143777558.1">
    <property type="nucleotide sequence ID" value="NZ_VKKU01000002.1"/>
</dbReference>
<dbReference type="PANTHER" id="PTHR43664">
    <property type="entry name" value="MONOAMINE OXIDASE-RELATED"/>
    <property type="match status" value="1"/>
</dbReference>
<name>A0A553WCC0_9SPHN</name>
<evidence type="ECO:0000259" key="1">
    <source>
        <dbReference type="Pfam" id="PF13452"/>
    </source>
</evidence>
<gene>
    <name evidence="2" type="ORF">FOM92_14690</name>
</gene>
<dbReference type="PANTHER" id="PTHR43664:SF1">
    <property type="entry name" value="BETA-METHYLMALYL-COA DEHYDRATASE"/>
    <property type="match status" value="1"/>
</dbReference>
<dbReference type="Proteomes" id="UP000320160">
    <property type="component" value="Unassembled WGS sequence"/>
</dbReference>
<accession>A0A553WCC0</accession>
<keyword evidence="3" id="KW-1185">Reference proteome</keyword>
<dbReference type="EMBL" id="VKKU01000002">
    <property type="protein sequence ID" value="TSB02340.1"/>
    <property type="molecule type" value="Genomic_DNA"/>
</dbReference>
<dbReference type="InterPro" id="IPR052342">
    <property type="entry name" value="MCH/BMMD"/>
</dbReference>
<protein>
    <submittedName>
        <fullName evidence="2">Acyl dehydratase</fullName>
    </submittedName>
</protein>
<dbReference type="Gene3D" id="3.10.129.10">
    <property type="entry name" value="Hotdog Thioesterase"/>
    <property type="match status" value="2"/>
</dbReference>
<proteinExistence type="predicted"/>
<dbReference type="Pfam" id="PF13452">
    <property type="entry name" value="FAS1_DH_region"/>
    <property type="match status" value="1"/>
</dbReference>
<reference evidence="2 3" key="1">
    <citation type="submission" date="2019-07" db="EMBL/GenBank/DDBJ databases">
        <authorList>
            <person name="Park M."/>
        </authorList>
    </citation>
    <scope>NUCLEOTIDE SEQUENCE [LARGE SCALE GENOMIC DNA]</scope>
    <source>
        <strain evidence="2 3">KCTC32445</strain>
    </source>
</reference>
<comment type="caution">
    <text evidence="2">The sequence shown here is derived from an EMBL/GenBank/DDBJ whole genome shotgun (WGS) entry which is preliminary data.</text>
</comment>